<dbReference type="OrthoDB" id="16423at2759"/>
<dbReference type="Proteomes" id="UP000695562">
    <property type="component" value="Unassembled WGS sequence"/>
</dbReference>
<feature type="transmembrane region" description="Helical" evidence="5">
    <location>
        <begin position="87"/>
        <end position="105"/>
    </location>
</feature>
<feature type="domain" description="Sugar phosphate transporter" evidence="6">
    <location>
        <begin position="19"/>
        <end position="304"/>
    </location>
</feature>
<dbReference type="InterPro" id="IPR004853">
    <property type="entry name" value="Sugar_P_trans_dom"/>
</dbReference>
<reference evidence="7" key="1">
    <citation type="submission" date="2020-01" db="EMBL/GenBank/DDBJ databases">
        <title>Development of genomics and gene disruption for Polysphondylium violaceum indicates a role for the polyketide synthase stlB in stalk morphogenesis.</title>
        <authorList>
            <person name="Narita B."/>
            <person name="Kawabe Y."/>
            <person name="Kin K."/>
            <person name="Saito T."/>
            <person name="Gibbs R."/>
            <person name="Kuspa A."/>
            <person name="Muzny D."/>
            <person name="Queller D."/>
            <person name="Richards S."/>
            <person name="Strassman J."/>
            <person name="Sucgang R."/>
            <person name="Worley K."/>
            <person name="Schaap P."/>
        </authorList>
    </citation>
    <scope>NUCLEOTIDE SEQUENCE</scope>
    <source>
        <strain evidence="7">QSvi11</strain>
    </source>
</reference>
<comment type="subcellular location">
    <subcellularLocation>
        <location evidence="1">Membrane</location>
        <topology evidence="1">Multi-pass membrane protein</topology>
    </subcellularLocation>
</comment>
<gene>
    <name evidence="7" type="ORF">CYY_002799</name>
</gene>
<feature type="transmembrane region" description="Helical" evidence="5">
    <location>
        <begin position="17"/>
        <end position="39"/>
    </location>
</feature>
<evidence type="ECO:0000259" key="6">
    <source>
        <dbReference type="Pfam" id="PF03151"/>
    </source>
</evidence>
<organism evidence="7 8">
    <name type="scientific">Polysphondylium violaceum</name>
    <dbReference type="NCBI Taxonomy" id="133409"/>
    <lineage>
        <taxon>Eukaryota</taxon>
        <taxon>Amoebozoa</taxon>
        <taxon>Evosea</taxon>
        <taxon>Eumycetozoa</taxon>
        <taxon>Dictyostelia</taxon>
        <taxon>Dictyosteliales</taxon>
        <taxon>Dictyosteliaceae</taxon>
        <taxon>Polysphondylium</taxon>
    </lineage>
</organism>
<feature type="transmembrane region" description="Helical" evidence="5">
    <location>
        <begin position="196"/>
        <end position="213"/>
    </location>
</feature>
<keyword evidence="4 5" id="KW-0472">Membrane</keyword>
<dbReference type="InterPro" id="IPR037185">
    <property type="entry name" value="EmrE-like"/>
</dbReference>
<evidence type="ECO:0000313" key="8">
    <source>
        <dbReference type="Proteomes" id="UP000695562"/>
    </source>
</evidence>
<dbReference type="Pfam" id="PF03151">
    <property type="entry name" value="TPT"/>
    <property type="match status" value="1"/>
</dbReference>
<evidence type="ECO:0000256" key="5">
    <source>
        <dbReference type="SAM" id="Phobius"/>
    </source>
</evidence>
<dbReference type="InterPro" id="IPR050186">
    <property type="entry name" value="TPT_transporter"/>
</dbReference>
<dbReference type="Gene3D" id="1.10.3730.20">
    <property type="match status" value="1"/>
</dbReference>
<feature type="transmembrane region" description="Helical" evidence="5">
    <location>
        <begin position="260"/>
        <end position="281"/>
    </location>
</feature>
<sequence length="313" mass="34778">MIESIIGLANRSNTNHVAAFSLAFWFVLNISTLILNKFIFSTLLFSYPITLTAIHMLICSIGSILVLRVYKLVPLIEINYSEQFSKILLLALLFCSNIVFGNVSLRWVPVSFMQTIKSSVPLFTIVIQILFFKKTFSTKTYLSMIPIVGGVCLASVSEVNFNQAGFLAALIASIITALLAIASGMILDKQMNAVNLLYYMTPPSFIMLLPLAFFTEFQSIKTDWVYYGEAQPALILILSGVIAFLLNIFTFLVIKFTSALTYTVSGNLKVVLSITISVLIFKNEVNFLNGIGCCVAIIGVIWYSQIRYEAGRK</sequence>
<keyword evidence="2 5" id="KW-0812">Transmembrane</keyword>
<proteinExistence type="predicted"/>
<evidence type="ECO:0000256" key="1">
    <source>
        <dbReference type="ARBA" id="ARBA00004141"/>
    </source>
</evidence>
<dbReference type="PANTHER" id="PTHR11132">
    <property type="entry name" value="SOLUTE CARRIER FAMILY 35"/>
    <property type="match status" value="1"/>
</dbReference>
<evidence type="ECO:0000256" key="2">
    <source>
        <dbReference type="ARBA" id="ARBA00022692"/>
    </source>
</evidence>
<evidence type="ECO:0000256" key="3">
    <source>
        <dbReference type="ARBA" id="ARBA00022989"/>
    </source>
</evidence>
<feature type="transmembrane region" description="Helical" evidence="5">
    <location>
        <begin position="287"/>
        <end position="304"/>
    </location>
</feature>
<dbReference type="AlphaFoldDB" id="A0A8J4PXK8"/>
<protein>
    <recommendedName>
        <fullName evidence="6">Sugar phosphate transporter domain-containing protein</fullName>
    </recommendedName>
</protein>
<keyword evidence="3 5" id="KW-1133">Transmembrane helix</keyword>
<feature type="transmembrane region" description="Helical" evidence="5">
    <location>
        <begin position="233"/>
        <end position="253"/>
    </location>
</feature>
<dbReference type="EMBL" id="AJWJ01000081">
    <property type="protein sequence ID" value="KAF2075908.1"/>
    <property type="molecule type" value="Genomic_DNA"/>
</dbReference>
<dbReference type="SUPFAM" id="SSF103481">
    <property type="entry name" value="Multidrug resistance efflux transporter EmrE"/>
    <property type="match status" value="2"/>
</dbReference>
<keyword evidence="8" id="KW-1185">Reference proteome</keyword>
<feature type="transmembrane region" description="Helical" evidence="5">
    <location>
        <begin position="45"/>
        <end position="67"/>
    </location>
</feature>
<feature type="transmembrane region" description="Helical" evidence="5">
    <location>
        <begin position="165"/>
        <end position="187"/>
    </location>
</feature>
<comment type="caution">
    <text evidence="7">The sequence shown here is derived from an EMBL/GenBank/DDBJ whole genome shotgun (WGS) entry which is preliminary data.</text>
</comment>
<name>A0A8J4PXK8_9MYCE</name>
<evidence type="ECO:0000313" key="7">
    <source>
        <dbReference type="EMBL" id="KAF2075908.1"/>
    </source>
</evidence>
<accession>A0A8J4PXK8</accession>
<evidence type="ECO:0000256" key="4">
    <source>
        <dbReference type="ARBA" id="ARBA00023136"/>
    </source>
</evidence>
<dbReference type="GO" id="GO:0016020">
    <property type="term" value="C:membrane"/>
    <property type="evidence" value="ECO:0007669"/>
    <property type="project" value="UniProtKB-SubCell"/>
</dbReference>